<evidence type="ECO:0000259" key="1">
    <source>
        <dbReference type="Pfam" id="PF04101"/>
    </source>
</evidence>
<dbReference type="RefSeq" id="WP_373655884.1">
    <property type="nucleotide sequence ID" value="NZ_JBGUAW010000006.1"/>
</dbReference>
<evidence type="ECO:0000313" key="3">
    <source>
        <dbReference type="Proteomes" id="UP001575181"/>
    </source>
</evidence>
<dbReference type="EMBL" id="JBGUAW010000006">
    <property type="protein sequence ID" value="MFA9461098.1"/>
    <property type="molecule type" value="Genomic_DNA"/>
</dbReference>
<dbReference type="PANTHER" id="PTHR21015">
    <property type="entry name" value="UDP-N-ACETYLGLUCOSAMINE--N-ACETYLMURAMYL-(PENTAPEPTIDE) PYROPHOSPHORYL-UNDECAPRENOL N-ACETYLGLUCOSAMINE TRANSFERASE 1"/>
    <property type="match status" value="1"/>
</dbReference>
<protein>
    <submittedName>
        <fullName evidence="2">Glycosyltransferase</fullName>
    </submittedName>
</protein>
<dbReference type="PANTHER" id="PTHR21015:SF22">
    <property type="entry name" value="GLYCOSYLTRANSFERASE"/>
    <property type="match status" value="1"/>
</dbReference>
<comment type="caution">
    <text evidence="2">The sequence shown here is derived from an EMBL/GenBank/DDBJ whole genome shotgun (WGS) entry which is preliminary data.</text>
</comment>
<dbReference type="Pfam" id="PF04101">
    <property type="entry name" value="Glyco_tran_28_C"/>
    <property type="match status" value="1"/>
</dbReference>
<dbReference type="InterPro" id="IPR007235">
    <property type="entry name" value="Glyco_trans_28_C"/>
</dbReference>
<keyword evidence="3" id="KW-1185">Reference proteome</keyword>
<reference evidence="2 3" key="1">
    <citation type="submission" date="2024-08" db="EMBL/GenBank/DDBJ databases">
        <title>Whole-genome sequencing of halo(alkali)philic microorganisms from hypersaline lakes.</title>
        <authorList>
            <person name="Sorokin D.Y."/>
            <person name="Merkel A.Y."/>
            <person name="Messina E."/>
            <person name="Yakimov M."/>
        </authorList>
    </citation>
    <scope>NUCLEOTIDE SEQUENCE [LARGE SCALE GENOMIC DNA]</scope>
    <source>
        <strain evidence="2 3">Cl-TMA</strain>
    </source>
</reference>
<organism evidence="2 3">
    <name type="scientific">Thiohalorhabdus methylotrophus</name>
    <dbReference type="NCBI Taxonomy" id="3242694"/>
    <lineage>
        <taxon>Bacteria</taxon>
        <taxon>Pseudomonadati</taxon>
        <taxon>Pseudomonadota</taxon>
        <taxon>Gammaproteobacteria</taxon>
        <taxon>Thiohalorhabdales</taxon>
        <taxon>Thiohalorhabdaceae</taxon>
        <taxon>Thiohalorhabdus</taxon>
    </lineage>
</organism>
<gene>
    <name evidence="2" type="ORF">ACERLL_09710</name>
</gene>
<evidence type="ECO:0000313" key="2">
    <source>
        <dbReference type="EMBL" id="MFA9461098.1"/>
    </source>
</evidence>
<proteinExistence type="predicted"/>
<accession>A0ABV4TUT8</accession>
<name>A0ABV4TUT8_9GAMM</name>
<dbReference type="Gene3D" id="3.40.50.2000">
    <property type="entry name" value="Glycogen Phosphorylase B"/>
    <property type="match status" value="1"/>
</dbReference>
<sequence>MHGQKILFAVHDWGLGHATRVLPLIRGLLDAGHSVIILSTGRALELLRGELDDRCNFIELKDIPKPFSRTAAAFYVKMSLSLPMMFRTFQRERRFTRSLCRREGIDRIVSDSRIGVCIPEVPSYFLFHSMRQIIPGRPYWLEKMVEGSQMRMFANAQRILVPDEAEDGGLSGDLSHNLSCDWKGRLAYIGPLSTISPQSGDQDLDYFISISGEEPQRSMLERRVLDQVEGLPGRVVVTLGKPEAETRSLSRGRIDVYNYLGRHDQQDMMNRARVVVCRSGYTTLMELAQLGKKALFIPTIGQSEQEYLARYHMERGHTYTVPQNHLDLARDAALAETYHGLPRMPPAAESVRRFLEVVIP</sequence>
<feature type="domain" description="Glycosyl transferase family 28 C-terminal" evidence="1">
    <location>
        <begin position="236"/>
        <end position="327"/>
    </location>
</feature>
<dbReference type="Proteomes" id="UP001575181">
    <property type="component" value="Unassembled WGS sequence"/>
</dbReference>
<dbReference type="SUPFAM" id="SSF53756">
    <property type="entry name" value="UDP-Glycosyltransferase/glycogen phosphorylase"/>
    <property type="match status" value="1"/>
</dbReference>